<dbReference type="AlphaFoldDB" id="A0ABD0J6D0"/>
<reference evidence="2 3" key="1">
    <citation type="journal article" date="2023" name="Sci. Data">
        <title>Genome assembly of the Korean intertidal mud-creeper Batillaria attramentaria.</title>
        <authorList>
            <person name="Patra A.K."/>
            <person name="Ho P.T."/>
            <person name="Jun S."/>
            <person name="Lee S.J."/>
            <person name="Kim Y."/>
            <person name="Won Y.J."/>
        </authorList>
    </citation>
    <scope>NUCLEOTIDE SEQUENCE [LARGE SCALE GENOMIC DNA]</scope>
    <source>
        <strain evidence="2">Wonlab-2016</strain>
    </source>
</reference>
<dbReference type="EMBL" id="JACVVK020000639">
    <property type="protein sequence ID" value="KAK7461227.1"/>
    <property type="molecule type" value="Genomic_DNA"/>
</dbReference>
<protein>
    <submittedName>
        <fullName evidence="2">Uncharacterized protein</fullName>
    </submittedName>
</protein>
<keyword evidence="3" id="KW-1185">Reference proteome</keyword>
<accession>A0ABD0J6D0</accession>
<feature type="region of interest" description="Disordered" evidence="1">
    <location>
        <begin position="102"/>
        <end position="131"/>
    </location>
</feature>
<gene>
    <name evidence="2" type="ORF">BaRGS_00038729</name>
</gene>
<feature type="compositionally biased region" description="Basic and acidic residues" evidence="1">
    <location>
        <begin position="103"/>
        <end position="117"/>
    </location>
</feature>
<name>A0ABD0J6D0_9CAEN</name>
<evidence type="ECO:0000256" key="1">
    <source>
        <dbReference type="SAM" id="MobiDB-lite"/>
    </source>
</evidence>
<proteinExistence type="predicted"/>
<evidence type="ECO:0000313" key="3">
    <source>
        <dbReference type="Proteomes" id="UP001519460"/>
    </source>
</evidence>
<comment type="caution">
    <text evidence="2">The sequence shown here is derived from an EMBL/GenBank/DDBJ whole genome shotgun (WGS) entry which is preliminary data.</text>
</comment>
<feature type="compositionally biased region" description="Pro residues" evidence="1">
    <location>
        <begin position="121"/>
        <end position="131"/>
    </location>
</feature>
<evidence type="ECO:0000313" key="2">
    <source>
        <dbReference type="EMBL" id="KAK7461227.1"/>
    </source>
</evidence>
<organism evidence="2 3">
    <name type="scientific">Batillaria attramentaria</name>
    <dbReference type="NCBI Taxonomy" id="370345"/>
    <lineage>
        <taxon>Eukaryota</taxon>
        <taxon>Metazoa</taxon>
        <taxon>Spiralia</taxon>
        <taxon>Lophotrochozoa</taxon>
        <taxon>Mollusca</taxon>
        <taxon>Gastropoda</taxon>
        <taxon>Caenogastropoda</taxon>
        <taxon>Sorbeoconcha</taxon>
        <taxon>Cerithioidea</taxon>
        <taxon>Batillariidae</taxon>
        <taxon>Batillaria</taxon>
    </lineage>
</organism>
<dbReference type="Proteomes" id="UP001519460">
    <property type="component" value="Unassembled WGS sequence"/>
</dbReference>
<sequence length="195" mass="22232">MSQLPLVWPPPSTVFRQTRRDFQMVPAKLMHQKLVTTGAVMHWRGPFYGGSESGGLQTGPQNKGKRKQIIARTARGRADSEQQLHIVLIRQDGAFHVCQHSNDAQKEKGEREREKKNTSAPLPPGSPIPTPWTLPANILTSVNTNSSLFSPCRLFYNWERREGDYIRQVNTRYPYMENLKDRGEGARKAGWQRGH</sequence>